<reference evidence="3" key="1">
    <citation type="submission" date="2013-10" db="EMBL/GenBank/DDBJ databases">
        <title>Genomic analysis of the causative agents of coccidiosis in chickens.</title>
        <authorList>
            <person name="Reid A.J."/>
            <person name="Blake D."/>
            <person name="Billington K."/>
            <person name="Browne H."/>
            <person name="Dunn M."/>
            <person name="Hung S."/>
            <person name="Kawahara F."/>
            <person name="Miranda-Saavedra D."/>
            <person name="Mourier T."/>
            <person name="Nagra H."/>
            <person name="Otto T.D."/>
            <person name="Rawlings N."/>
            <person name="Sanchez A."/>
            <person name="Sanders M."/>
            <person name="Subramaniam C."/>
            <person name="Tay Y."/>
            <person name="Dear P."/>
            <person name="Doerig C."/>
            <person name="Gruber A."/>
            <person name="Parkinson J."/>
            <person name="Shirley M."/>
            <person name="Wan K.L."/>
            <person name="Berriman M."/>
            <person name="Tomley F."/>
            <person name="Pain A."/>
        </authorList>
    </citation>
    <scope>NUCLEOTIDE SEQUENCE [LARGE SCALE GENOMIC DNA]</scope>
    <source>
        <strain evidence="3">Houghton</strain>
    </source>
</reference>
<proteinExistence type="predicted"/>
<feature type="transmembrane region" description="Helical" evidence="2">
    <location>
        <begin position="268"/>
        <end position="292"/>
    </location>
</feature>
<dbReference type="RefSeq" id="XP_013352771.1">
    <property type="nucleotide sequence ID" value="XM_013497317.1"/>
</dbReference>
<dbReference type="AlphaFoldDB" id="U6JXQ2"/>
<evidence type="ECO:0000313" key="4">
    <source>
        <dbReference type="Proteomes" id="UP000030744"/>
    </source>
</evidence>
<evidence type="ECO:0000256" key="2">
    <source>
        <dbReference type="SAM" id="Phobius"/>
    </source>
</evidence>
<feature type="transmembrane region" description="Helical" evidence="2">
    <location>
        <begin position="151"/>
        <end position="175"/>
    </location>
</feature>
<name>U6JXQ2_9EIME</name>
<organism evidence="3 4">
    <name type="scientific">Eimeria mitis</name>
    <dbReference type="NCBI Taxonomy" id="44415"/>
    <lineage>
        <taxon>Eukaryota</taxon>
        <taxon>Sar</taxon>
        <taxon>Alveolata</taxon>
        <taxon>Apicomplexa</taxon>
        <taxon>Conoidasida</taxon>
        <taxon>Coccidia</taxon>
        <taxon>Eucoccidiorida</taxon>
        <taxon>Eimeriorina</taxon>
        <taxon>Eimeriidae</taxon>
        <taxon>Eimeria</taxon>
    </lineage>
</organism>
<feature type="region of interest" description="Disordered" evidence="1">
    <location>
        <begin position="1"/>
        <end position="24"/>
    </location>
</feature>
<feature type="transmembrane region" description="Helical" evidence="2">
    <location>
        <begin position="337"/>
        <end position="360"/>
    </location>
</feature>
<feature type="transmembrane region" description="Helical" evidence="2">
    <location>
        <begin position="304"/>
        <end position="331"/>
    </location>
</feature>
<keyword evidence="4" id="KW-1185">Reference proteome</keyword>
<evidence type="ECO:0000313" key="3">
    <source>
        <dbReference type="EMBL" id="CDJ30204.1"/>
    </source>
</evidence>
<feature type="compositionally biased region" description="Basic residues" evidence="1">
    <location>
        <begin position="1"/>
        <end position="14"/>
    </location>
</feature>
<sequence>MSTRKRHRSQKTQRRPPILTHGDEMASSNISDTQVLADTTPAEKAAEERAVPSFLSAYFVQNYITSMAFHAYIAFAPTLLLPILKQTSLFSKWSSNAMVTLGVFLSNASWMELFNFNCTGDAGSAFIVAVQEKRFLEARGYSLAPATKRMWLLGGISGFLGAITVGLLTAAFSGLNPFGDTLPLPQEIFRLVRETKNEEPSILEDLMDATMTARQKTVAVAFIRTVAISVVGSCPPMLVPLLLGLQNQLQSSTSYEVFRAISVLFDTFVAEFLCCFVVYAVSAVFTSAGFYLKLRHAQRLNLAVLLFAVIAGLPFCTVVGGPMLGISFAGLVAGSRLDPWCFVLMASADFLAALSAIFCVRPVQHAFFSVPASNIKKRV</sequence>
<dbReference type="VEuPathDB" id="ToxoDB:EMH_0027240"/>
<dbReference type="EMBL" id="HG682364">
    <property type="protein sequence ID" value="CDJ30204.1"/>
    <property type="molecule type" value="Genomic_DNA"/>
</dbReference>
<dbReference type="GeneID" id="25377588"/>
<keyword evidence="2" id="KW-0472">Membrane</keyword>
<keyword evidence="2" id="KW-1133">Transmembrane helix</keyword>
<keyword evidence="2" id="KW-0812">Transmembrane</keyword>
<accession>U6JXQ2</accession>
<dbReference type="OrthoDB" id="347010at2759"/>
<protein>
    <recommendedName>
        <fullName evidence="5">Transmembrane protein</fullName>
    </recommendedName>
</protein>
<gene>
    <name evidence="3" type="ORF">EMH_0027240</name>
</gene>
<evidence type="ECO:0008006" key="5">
    <source>
        <dbReference type="Google" id="ProtNLM"/>
    </source>
</evidence>
<reference evidence="3" key="2">
    <citation type="submission" date="2013-10" db="EMBL/GenBank/DDBJ databases">
        <authorList>
            <person name="Aslett M."/>
        </authorList>
    </citation>
    <scope>NUCLEOTIDE SEQUENCE [LARGE SCALE GENOMIC DNA]</scope>
    <source>
        <strain evidence="3">Houghton</strain>
    </source>
</reference>
<dbReference type="Proteomes" id="UP000030744">
    <property type="component" value="Unassembled WGS sequence"/>
</dbReference>
<feature type="transmembrane region" description="Helical" evidence="2">
    <location>
        <begin position="63"/>
        <end position="84"/>
    </location>
</feature>
<evidence type="ECO:0000256" key="1">
    <source>
        <dbReference type="SAM" id="MobiDB-lite"/>
    </source>
</evidence>